<sequence length="90" mass="10231">MHNLFSSCTCGFAHMKRLQRRLWMRLFPSLRLYRCAQCGRMQLAPRRAVEQAIATRLAQEATLRRPAEPSPNAALGGHIEEAEASPALRR</sequence>
<evidence type="ECO:0000256" key="1">
    <source>
        <dbReference type="SAM" id="MobiDB-lite"/>
    </source>
</evidence>
<gene>
    <name evidence="2" type="ORF">J2W39_005132</name>
</gene>
<dbReference type="GeneID" id="99717737"/>
<comment type="caution">
    <text evidence="2">The sequence shown here is derived from an EMBL/GenBank/DDBJ whole genome shotgun (WGS) entry which is preliminary data.</text>
</comment>
<evidence type="ECO:0000313" key="3">
    <source>
        <dbReference type="Proteomes" id="UP001224845"/>
    </source>
</evidence>
<evidence type="ECO:0000313" key="2">
    <source>
        <dbReference type="EMBL" id="MDP9973869.1"/>
    </source>
</evidence>
<dbReference type="Proteomes" id="UP001224845">
    <property type="component" value="Unassembled WGS sequence"/>
</dbReference>
<reference evidence="2" key="1">
    <citation type="submission" date="2023-07" db="EMBL/GenBank/DDBJ databases">
        <title>Sorghum-associated microbial communities from plants grown in Nebraska, USA.</title>
        <authorList>
            <person name="Schachtman D."/>
        </authorList>
    </citation>
    <scope>NUCLEOTIDE SEQUENCE</scope>
    <source>
        <strain evidence="2">DS3315</strain>
    </source>
</reference>
<proteinExistence type="predicted"/>
<dbReference type="RefSeq" id="WP_150106912.1">
    <property type="nucleotide sequence ID" value="NZ_CAIGKF010000001.1"/>
</dbReference>
<name>A0AAW8EMV8_VARPD</name>
<feature type="region of interest" description="Disordered" evidence="1">
    <location>
        <begin position="60"/>
        <end position="90"/>
    </location>
</feature>
<dbReference type="AlphaFoldDB" id="A0AAW8EMV8"/>
<accession>A0AAW8EMV8</accession>
<organism evidence="2 3">
    <name type="scientific">Variovorax paradoxus</name>
    <dbReference type="NCBI Taxonomy" id="34073"/>
    <lineage>
        <taxon>Bacteria</taxon>
        <taxon>Pseudomonadati</taxon>
        <taxon>Pseudomonadota</taxon>
        <taxon>Betaproteobacteria</taxon>
        <taxon>Burkholderiales</taxon>
        <taxon>Comamonadaceae</taxon>
        <taxon>Variovorax</taxon>
    </lineage>
</organism>
<protein>
    <submittedName>
        <fullName evidence="2">Uncharacterized protein</fullName>
    </submittedName>
</protein>
<dbReference type="EMBL" id="JAUSRV010000014">
    <property type="protein sequence ID" value="MDP9973869.1"/>
    <property type="molecule type" value="Genomic_DNA"/>
</dbReference>